<dbReference type="InterPro" id="IPR003018">
    <property type="entry name" value="GAF"/>
</dbReference>
<organism evidence="3 4">
    <name type="scientific">Streptomyces spongiae</name>
    <dbReference type="NCBI Taxonomy" id="565072"/>
    <lineage>
        <taxon>Bacteria</taxon>
        <taxon>Bacillati</taxon>
        <taxon>Actinomycetota</taxon>
        <taxon>Actinomycetes</taxon>
        <taxon>Kitasatosporales</taxon>
        <taxon>Streptomycetaceae</taxon>
        <taxon>Streptomyces</taxon>
    </lineage>
</organism>
<dbReference type="InterPro" id="IPR029016">
    <property type="entry name" value="GAF-like_dom_sf"/>
</dbReference>
<comment type="caution">
    <text evidence="3">The sequence shown here is derived from an EMBL/GenBank/DDBJ whole genome shotgun (WGS) entry which is preliminary data.</text>
</comment>
<dbReference type="SUPFAM" id="SSF55781">
    <property type="entry name" value="GAF domain-like"/>
    <property type="match status" value="1"/>
</dbReference>
<evidence type="ECO:0000256" key="1">
    <source>
        <dbReference type="SAM" id="Coils"/>
    </source>
</evidence>
<feature type="coiled-coil region" evidence="1">
    <location>
        <begin position="183"/>
        <end position="210"/>
    </location>
</feature>
<reference evidence="3 4" key="1">
    <citation type="submission" date="2019-07" db="EMBL/GenBank/DDBJ databases">
        <title>New species of Amycolatopsis and Streptomyces.</title>
        <authorList>
            <person name="Duangmal K."/>
            <person name="Teo W.F.A."/>
            <person name="Lipun K."/>
        </authorList>
    </citation>
    <scope>NUCLEOTIDE SEQUENCE [LARGE SCALE GENOMIC DNA]</scope>
    <source>
        <strain evidence="3 4">NBRC 106415</strain>
    </source>
</reference>
<feature type="domain" description="GAF" evidence="2">
    <location>
        <begin position="31"/>
        <end position="187"/>
    </location>
</feature>
<protein>
    <submittedName>
        <fullName evidence="3">GAF domain-containing protein</fullName>
    </submittedName>
</protein>
<gene>
    <name evidence="3" type="ORF">FNH08_28965</name>
</gene>
<evidence type="ECO:0000313" key="3">
    <source>
        <dbReference type="EMBL" id="MPY61027.1"/>
    </source>
</evidence>
<dbReference type="Pfam" id="PF13185">
    <property type="entry name" value="GAF_2"/>
    <property type="match status" value="1"/>
</dbReference>
<dbReference type="Gene3D" id="1.10.10.2840">
    <property type="entry name" value="PucR C-terminal helix-turn-helix domain"/>
    <property type="match status" value="1"/>
</dbReference>
<dbReference type="Gene3D" id="3.30.450.40">
    <property type="match status" value="1"/>
</dbReference>
<accession>A0A5N8XNY5</accession>
<keyword evidence="1" id="KW-0175">Coiled coil</keyword>
<evidence type="ECO:0000313" key="4">
    <source>
        <dbReference type="Proteomes" id="UP000400924"/>
    </source>
</evidence>
<dbReference type="RefSeq" id="WP_152774479.1">
    <property type="nucleotide sequence ID" value="NZ_VJZC01000264.1"/>
</dbReference>
<proteinExistence type="predicted"/>
<dbReference type="PANTHER" id="PTHR33744">
    <property type="entry name" value="CARBOHYDRATE DIACID REGULATOR"/>
    <property type="match status" value="1"/>
</dbReference>
<dbReference type="Pfam" id="PF13556">
    <property type="entry name" value="HTH_30"/>
    <property type="match status" value="1"/>
</dbReference>
<dbReference type="OrthoDB" id="8026818at2"/>
<dbReference type="EMBL" id="VJZC01000264">
    <property type="protein sequence ID" value="MPY61027.1"/>
    <property type="molecule type" value="Genomic_DNA"/>
</dbReference>
<dbReference type="AlphaFoldDB" id="A0A5N8XNY5"/>
<dbReference type="InterPro" id="IPR051448">
    <property type="entry name" value="CdaR-like_regulators"/>
</dbReference>
<keyword evidence="4" id="KW-1185">Reference proteome</keyword>
<name>A0A5N8XNY5_9ACTN</name>
<evidence type="ECO:0000259" key="2">
    <source>
        <dbReference type="SMART" id="SM00065"/>
    </source>
</evidence>
<dbReference type="SMART" id="SM00065">
    <property type="entry name" value="GAF"/>
    <property type="match status" value="1"/>
</dbReference>
<dbReference type="InterPro" id="IPR042070">
    <property type="entry name" value="PucR_C-HTH_sf"/>
</dbReference>
<sequence>MSEPMPHEVTPTTVWIAALELLARQAGAGSSSEDLHQRLVAVGRQLTGFDFCAVLLPDESRTQLLIRAWAGLDTFYVEQINSRNPLTLGSTARQSPSSRAYTSGVSVWVSDITQHADFTQWSGPARAQGYRTLLAVPLRAGDQIVGTFNCYNREVIAPDPQLRHLVEALTDFASAALEITRLRQAETGRMNQLEDLNQELRDRQVRDERSQELHRRLTDVALTNSDLAHLAQESAQMVGAGFLRIVDESGFVLAQAGSDSVEDPAPEDSNSAVVLLHGEAAARIEAFGVTLDPDMAARALEHAATVCALLLLRDRTAAEAEARFRDDLIGDLCSGDPERRTAARQRALRANLLVDEVQVVVMKDQSEGSAAKADNSPLGRRMRSISSRRPRLVCGRLGDYWVALWPAEEGAGDIAATLRHSAIGSQVHAVVASASGSGDLARAFRMARGALELGGSQAPLVRTIEDLGVVGLLLQLEDQTAVASFSDRVLGALRQSDLERSTDLILTLRTYLAHDCRADVSAQELFVHKNTISQRLRRIEKLTGLSLASPSDILQFSAALAADGIRAASGPSATER</sequence>
<dbReference type="Proteomes" id="UP000400924">
    <property type="component" value="Unassembled WGS sequence"/>
</dbReference>
<dbReference type="PANTHER" id="PTHR33744:SF1">
    <property type="entry name" value="DNA-BINDING TRANSCRIPTIONAL ACTIVATOR ADER"/>
    <property type="match status" value="1"/>
</dbReference>
<dbReference type="InterPro" id="IPR025736">
    <property type="entry name" value="PucR_C-HTH_dom"/>
</dbReference>